<dbReference type="EMBL" id="CADCUS010000453">
    <property type="protein sequence ID" value="CAA9428563.1"/>
    <property type="molecule type" value="Genomic_DNA"/>
</dbReference>
<organism evidence="1">
    <name type="scientific">uncultured Pseudonocardia sp</name>
    <dbReference type="NCBI Taxonomy" id="211455"/>
    <lineage>
        <taxon>Bacteria</taxon>
        <taxon>Bacillati</taxon>
        <taxon>Actinomycetota</taxon>
        <taxon>Actinomycetes</taxon>
        <taxon>Pseudonocardiales</taxon>
        <taxon>Pseudonocardiaceae</taxon>
        <taxon>Pseudonocardia</taxon>
        <taxon>environmental samples</taxon>
    </lineage>
</organism>
<gene>
    <name evidence="1" type="ORF">AVDCRST_MAG66-3119</name>
</gene>
<feature type="non-terminal residue" evidence="1">
    <location>
        <position position="60"/>
    </location>
</feature>
<dbReference type="Gene3D" id="3.40.630.30">
    <property type="match status" value="1"/>
</dbReference>
<proteinExistence type="predicted"/>
<reference evidence="1" key="1">
    <citation type="submission" date="2020-02" db="EMBL/GenBank/DDBJ databases">
        <authorList>
            <person name="Meier V. D."/>
        </authorList>
    </citation>
    <scope>NUCLEOTIDE SEQUENCE</scope>
    <source>
        <strain evidence="1">AVDCRST_MAG66</strain>
    </source>
</reference>
<sequence length="60" mass="6195">MTDLRWFDGLDEAGATQVRALASAAAAVDGSAPLSDEVLRALRGGARHLLARDGGELVGF</sequence>
<dbReference type="AlphaFoldDB" id="A0A6J4Q5L2"/>
<accession>A0A6J4Q5L2</accession>
<evidence type="ECO:0008006" key="2">
    <source>
        <dbReference type="Google" id="ProtNLM"/>
    </source>
</evidence>
<protein>
    <recommendedName>
        <fullName evidence="2">GNAT family N-acetyltransferase</fullName>
    </recommendedName>
</protein>
<name>A0A6J4Q5L2_9PSEU</name>
<evidence type="ECO:0000313" key="1">
    <source>
        <dbReference type="EMBL" id="CAA9428563.1"/>
    </source>
</evidence>